<dbReference type="Proteomes" id="UP000027456">
    <property type="component" value="Unassembled WGS sequence"/>
</dbReference>
<sequence>MRNGMLGGVIVTWSLVLHCLGSLATAAAFLEWLDARHFYVEREQFVPLADGESIPLSTEWYRAPLHVQPDVTTAISGLLRLLAIIADAWAASLCWRVIMLLAETSKAGLNRSEIEWVASYGTLPPLSHFRLSLNPVLGLILLGTLTRNIASPILTGSVAWIPSSSTLKLSDSYTIPILGINNGSEASFDDVNTAAIRINLASILNTAWGTGVEEGVFKRVVPSAGLLNVGSTIHNITIPYFHVTNIAWLPTASTNLTSRFDSMTSDNNTFPHLREQMSQSGAIALLTNTTWRDNNTHGIQGTWTLLLNVVGSYRAHRSNTTCSLDSTVLAKDPQVPFQGDDGTWDADGCFAIANVSFIAGSGICEGCRVASNYTVQNTTELKMLGDSYIFVESALADMPVHVASLAPLLGSFPDPTNSIDNYVSALLVRSYSALWNAWTDAADPIQAARDPTTLQSKYQPAFPTLQARINKTRVYIWLGIQLLLTFAGLAFLFLQVGSCTSHITDTGMLAFDIDSRHVSKPNRRSFKDIFKGIFKTVLGAFSKNKALPEEHEAEVMLKAVCESEKNAWKIVPVQASQDHGN</sequence>
<gene>
    <name evidence="3" type="ORF">V565_075990</name>
</gene>
<dbReference type="AlphaFoldDB" id="A0A074RUS2"/>
<reference evidence="3 4" key="1">
    <citation type="submission" date="2013-12" db="EMBL/GenBank/DDBJ databases">
        <authorList>
            <person name="Cubeta M."/>
            <person name="Pakala S."/>
            <person name="Fedorova N."/>
            <person name="Thomas E."/>
            <person name="Dean R."/>
            <person name="Jabaji S."/>
            <person name="Neate S."/>
            <person name="Toda T."/>
            <person name="Tavantzis S."/>
            <person name="Vilgalys R."/>
            <person name="Bharathan N."/>
            <person name="Pakala S."/>
            <person name="Losada L.S."/>
            <person name="Zafar N."/>
            <person name="Nierman W."/>
        </authorList>
    </citation>
    <scope>NUCLEOTIDE SEQUENCE [LARGE SCALE GENOMIC DNA]</scope>
    <source>
        <strain evidence="3 4">123E</strain>
    </source>
</reference>
<evidence type="ECO:0000313" key="3">
    <source>
        <dbReference type="EMBL" id="KEP50644.1"/>
    </source>
</evidence>
<feature type="chain" id="PRO_5001699643" evidence="2">
    <location>
        <begin position="27"/>
        <end position="581"/>
    </location>
</feature>
<keyword evidence="4" id="KW-1185">Reference proteome</keyword>
<feature type="signal peptide" evidence="2">
    <location>
        <begin position="1"/>
        <end position="26"/>
    </location>
</feature>
<dbReference type="HOGENOM" id="CLU_026866_0_0_1"/>
<keyword evidence="1" id="KW-0472">Membrane</keyword>
<organism evidence="3 4">
    <name type="scientific">Rhizoctonia solani 123E</name>
    <dbReference type="NCBI Taxonomy" id="1423351"/>
    <lineage>
        <taxon>Eukaryota</taxon>
        <taxon>Fungi</taxon>
        <taxon>Dikarya</taxon>
        <taxon>Basidiomycota</taxon>
        <taxon>Agaricomycotina</taxon>
        <taxon>Agaricomycetes</taxon>
        <taxon>Cantharellales</taxon>
        <taxon>Ceratobasidiaceae</taxon>
        <taxon>Rhizoctonia</taxon>
    </lineage>
</organism>
<evidence type="ECO:0000256" key="2">
    <source>
        <dbReference type="SAM" id="SignalP"/>
    </source>
</evidence>
<keyword evidence="1 3" id="KW-0812">Transmembrane</keyword>
<keyword evidence="2" id="KW-0732">Signal</keyword>
<name>A0A074RUS2_9AGAM</name>
<accession>A0A074RUS2</accession>
<dbReference type="OrthoDB" id="3227939at2759"/>
<keyword evidence="1" id="KW-1133">Transmembrane helix</keyword>
<evidence type="ECO:0000313" key="4">
    <source>
        <dbReference type="Proteomes" id="UP000027456"/>
    </source>
</evidence>
<dbReference type="STRING" id="1423351.A0A074RUS2"/>
<proteinExistence type="predicted"/>
<evidence type="ECO:0000256" key="1">
    <source>
        <dbReference type="SAM" id="Phobius"/>
    </source>
</evidence>
<comment type="caution">
    <text evidence="3">The sequence shown here is derived from an EMBL/GenBank/DDBJ whole genome shotgun (WGS) entry which is preliminary data.</text>
</comment>
<feature type="transmembrane region" description="Helical" evidence="1">
    <location>
        <begin position="474"/>
        <end position="494"/>
    </location>
</feature>
<protein>
    <submittedName>
        <fullName evidence="3">Putative transmembrane protein</fullName>
    </submittedName>
</protein>
<dbReference type="EMBL" id="AZST01000234">
    <property type="protein sequence ID" value="KEP50644.1"/>
    <property type="molecule type" value="Genomic_DNA"/>
</dbReference>